<feature type="region of interest" description="Disordered" evidence="4">
    <location>
        <begin position="1"/>
        <end position="22"/>
    </location>
</feature>
<evidence type="ECO:0000256" key="2">
    <source>
        <dbReference type="ARBA" id="ARBA00023002"/>
    </source>
</evidence>
<dbReference type="GO" id="GO:0016491">
    <property type="term" value="F:oxidoreductase activity"/>
    <property type="evidence" value="ECO:0007669"/>
    <property type="project" value="UniProtKB-KW"/>
</dbReference>
<dbReference type="SUPFAM" id="SSF53720">
    <property type="entry name" value="ALDH-like"/>
    <property type="match status" value="1"/>
</dbReference>
<reference evidence="7" key="1">
    <citation type="journal article" date="2019" name="Int. J. Syst. Evol. Microbiol.">
        <title>The Global Catalogue of Microorganisms (GCM) 10K type strain sequencing project: providing services to taxonomists for standard genome sequencing and annotation.</title>
        <authorList>
            <consortium name="The Broad Institute Genomics Platform"/>
            <consortium name="The Broad Institute Genome Sequencing Center for Infectious Disease"/>
            <person name="Wu L."/>
            <person name="Ma J."/>
        </authorList>
    </citation>
    <scope>NUCLEOTIDE SEQUENCE [LARGE SCALE GENOMIC DNA]</scope>
    <source>
        <strain evidence="7">NBRC 103632</strain>
    </source>
</reference>
<dbReference type="InterPro" id="IPR016163">
    <property type="entry name" value="Ald_DH_C"/>
</dbReference>
<keyword evidence="3" id="KW-0175">Coiled coil</keyword>
<dbReference type="InterPro" id="IPR016162">
    <property type="entry name" value="Ald_DH_N"/>
</dbReference>
<dbReference type="EC" id="1.2.1.-" evidence="6"/>
<comment type="caution">
    <text evidence="6">The sequence shown here is derived from an EMBL/GenBank/DDBJ whole genome shotgun (WGS) entry which is preliminary data.</text>
</comment>
<evidence type="ECO:0000256" key="4">
    <source>
        <dbReference type="SAM" id="MobiDB-lite"/>
    </source>
</evidence>
<evidence type="ECO:0000256" key="3">
    <source>
        <dbReference type="SAM" id="Coils"/>
    </source>
</evidence>
<keyword evidence="7" id="KW-1185">Reference proteome</keyword>
<protein>
    <submittedName>
        <fullName evidence="6">NAD-dependent succinate-semialdehyde dehydrogenase</fullName>
        <ecNumber evidence="6">1.2.1.-</ecNumber>
    </submittedName>
</protein>
<dbReference type="EMBL" id="JBHSFZ010000017">
    <property type="protein sequence ID" value="MFC4594499.1"/>
    <property type="molecule type" value="Genomic_DNA"/>
</dbReference>
<sequence length="478" mass="50932">MTISTPYPIIDGQERKQGSLGTMPLVNPSTEEVIANIPNCGAEEALEAARLSVEGFAQWSAMAPFDRSKIMRRAADQMRAEVEEAAAEMTRESGKPLVQARGEWMASADLLDWFAEEGRRAYGRLIPTRASDMRWAVHRRPVGPVAAFTPWNFPAWTVMQKVAPALAAGCSVVLKCAEETPSSGWRIVGALLAAGLPPRALSVIWGDAPAISAALCAAPEIHKVTLTGSTRVGRILASAAGQHLKKVTMELGGHNPVIIARDVDLNTVVPLAAEFKFRNGGQVCVSPTRFLVEKPIYAEFVAGVAEAASKLRVGDGMDADTQMGPLATAGQLSKIEALAADAVQRGAKIETGGSRIGNRGYFFQPTVLSGMTPEMDAMNEEPFGPLMLVMPVDDIDAALTEANRLPYGLASYAFTNSLSTERKISERINAGMLGLNHYAMAMPETPFGGVGDSGMGSEGGIEGMDAYLRPFLVTAKIV</sequence>
<dbReference type="PANTHER" id="PTHR43353">
    <property type="entry name" value="SUCCINATE-SEMIALDEHYDE DEHYDROGENASE, MITOCHONDRIAL"/>
    <property type="match status" value="1"/>
</dbReference>
<dbReference type="InterPro" id="IPR016161">
    <property type="entry name" value="Ald_DH/histidinol_DH"/>
</dbReference>
<dbReference type="PANTHER" id="PTHR43353:SF5">
    <property type="entry name" value="SUCCINATE-SEMIALDEHYDE DEHYDROGENASE, MITOCHONDRIAL"/>
    <property type="match status" value="1"/>
</dbReference>
<organism evidence="6 7">
    <name type="scientific">Sphingobium tyrosinilyticum</name>
    <dbReference type="NCBI Taxonomy" id="2715436"/>
    <lineage>
        <taxon>Bacteria</taxon>
        <taxon>Pseudomonadati</taxon>
        <taxon>Pseudomonadota</taxon>
        <taxon>Alphaproteobacteria</taxon>
        <taxon>Sphingomonadales</taxon>
        <taxon>Sphingomonadaceae</taxon>
        <taxon>Sphingobium</taxon>
    </lineage>
</organism>
<dbReference type="InterPro" id="IPR015590">
    <property type="entry name" value="Aldehyde_DH_dom"/>
</dbReference>
<evidence type="ECO:0000313" key="7">
    <source>
        <dbReference type="Proteomes" id="UP001595957"/>
    </source>
</evidence>
<feature type="domain" description="Aldehyde dehydrogenase" evidence="5">
    <location>
        <begin position="19"/>
        <end position="469"/>
    </location>
</feature>
<accession>A0ABV9F096</accession>
<proteinExistence type="inferred from homology"/>
<dbReference type="Gene3D" id="3.40.309.10">
    <property type="entry name" value="Aldehyde Dehydrogenase, Chain A, domain 2"/>
    <property type="match status" value="1"/>
</dbReference>
<dbReference type="RefSeq" id="WP_066530746.1">
    <property type="nucleotide sequence ID" value="NZ_JBHSFZ010000017.1"/>
</dbReference>
<dbReference type="InterPro" id="IPR050740">
    <property type="entry name" value="Aldehyde_DH_Superfamily"/>
</dbReference>
<dbReference type="Proteomes" id="UP001595957">
    <property type="component" value="Unassembled WGS sequence"/>
</dbReference>
<dbReference type="CDD" id="cd07103">
    <property type="entry name" value="ALDH_F5_SSADH_GabD"/>
    <property type="match status" value="1"/>
</dbReference>
<comment type="similarity">
    <text evidence="1">Belongs to the aldehyde dehydrogenase family.</text>
</comment>
<dbReference type="Gene3D" id="3.40.605.10">
    <property type="entry name" value="Aldehyde Dehydrogenase, Chain A, domain 1"/>
    <property type="match status" value="1"/>
</dbReference>
<gene>
    <name evidence="6" type="ORF">ACFO3E_09895</name>
</gene>
<evidence type="ECO:0000313" key="6">
    <source>
        <dbReference type="EMBL" id="MFC4594499.1"/>
    </source>
</evidence>
<evidence type="ECO:0000259" key="5">
    <source>
        <dbReference type="Pfam" id="PF00171"/>
    </source>
</evidence>
<evidence type="ECO:0000256" key="1">
    <source>
        <dbReference type="ARBA" id="ARBA00009986"/>
    </source>
</evidence>
<dbReference type="Pfam" id="PF00171">
    <property type="entry name" value="Aldedh"/>
    <property type="match status" value="1"/>
</dbReference>
<name>A0ABV9F096_9SPHN</name>
<keyword evidence="2 6" id="KW-0560">Oxidoreductase</keyword>
<feature type="coiled-coil region" evidence="3">
    <location>
        <begin position="68"/>
        <end position="95"/>
    </location>
</feature>